<dbReference type="InterPro" id="IPR018497">
    <property type="entry name" value="Peptidase_M13_C"/>
</dbReference>
<name>A0A1Y3ECT4_9BILA</name>
<dbReference type="Pfam" id="PF01431">
    <property type="entry name" value="Peptidase_M13"/>
    <property type="match status" value="1"/>
</dbReference>
<protein>
    <submittedName>
        <fullName evidence="3">Peptidase family M13</fullName>
    </submittedName>
</protein>
<dbReference type="InterPro" id="IPR000718">
    <property type="entry name" value="Peptidase_M13"/>
</dbReference>
<proteinExistence type="inferred from homology"/>
<reference evidence="3 4" key="1">
    <citation type="submission" date="2015-04" db="EMBL/GenBank/DDBJ databases">
        <title>Draft genome of the roundworm Trichinella nativa.</title>
        <authorList>
            <person name="Mitreva M."/>
        </authorList>
    </citation>
    <scope>NUCLEOTIDE SEQUENCE [LARGE SCALE GENOMIC DNA]</scope>
    <source>
        <strain evidence="3 4">ISS45</strain>
    </source>
</reference>
<evidence type="ECO:0000259" key="2">
    <source>
        <dbReference type="Pfam" id="PF01431"/>
    </source>
</evidence>
<evidence type="ECO:0000313" key="4">
    <source>
        <dbReference type="Proteomes" id="UP000243006"/>
    </source>
</evidence>
<comment type="caution">
    <text evidence="3">The sequence shown here is derived from an EMBL/GenBank/DDBJ whole genome shotgun (WGS) entry which is preliminary data.</text>
</comment>
<organism evidence="3 4">
    <name type="scientific">Trichinella nativa</name>
    <dbReference type="NCBI Taxonomy" id="6335"/>
    <lineage>
        <taxon>Eukaryota</taxon>
        <taxon>Metazoa</taxon>
        <taxon>Ecdysozoa</taxon>
        <taxon>Nematoda</taxon>
        <taxon>Enoplea</taxon>
        <taxon>Dorylaimia</taxon>
        <taxon>Trichinellida</taxon>
        <taxon>Trichinellidae</taxon>
        <taxon>Trichinella</taxon>
    </lineage>
</organism>
<dbReference type="Proteomes" id="UP000243006">
    <property type="component" value="Unassembled WGS sequence"/>
</dbReference>
<evidence type="ECO:0000256" key="1">
    <source>
        <dbReference type="ARBA" id="ARBA00007357"/>
    </source>
</evidence>
<dbReference type="EMBL" id="LVZM01016119">
    <property type="protein sequence ID" value="OUC42952.1"/>
    <property type="molecule type" value="Genomic_DNA"/>
</dbReference>
<dbReference type="GO" id="GO:0004222">
    <property type="term" value="F:metalloendopeptidase activity"/>
    <property type="evidence" value="ECO:0007669"/>
    <property type="project" value="InterPro"/>
</dbReference>
<sequence>MHSKITAWKMNNLVSSLTETVDIPLSPLSADASYLISKNRIQIGGANLRPPFFNINLPKAVNYGSFGIIVAHEIGHAFDSVGTMYDSNGIHKSNYSEKFFDNQQQCLIEQYNKFCYTSAESWETFCVDGEMTKNENFAE</sequence>
<dbReference type="GO" id="GO:0005886">
    <property type="term" value="C:plasma membrane"/>
    <property type="evidence" value="ECO:0007669"/>
    <property type="project" value="TreeGrafter"/>
</dbReference>
<dbReference type="SUPFAM" id="SSF55486">
    <property type="entry name" value="Metalloproteases ('zincins'), catalytic domain"/>
    <property type="match status" value="1"/>
</dbReference>
<dbReference type="Gene3D" id="3.40.390.10">
    <property type="entry name" value="Collagenase (Catalytic Domain)"/>
    <property type="match status" value="1"/>
</dbReference>
<dbReference type="PANTHER" id="PTHR11733">
    <property type="entry name" value="ZINC METALLOPROTEASE FAMILY M13 NEPRILYSIN-RELATED"/>
    <property type="match status" value="1"/>
</dbReference>
<dbReference type="GO" id="GO:0016485">
    <property type="term" value="P:protein processing"/>
    <property type="evidence" value="ECO:0007669"/>
    <property type="project" value="TreeGrafter"/>
</dbReference>
<feature type="domain" description="Peptidase M13 C-terminal" evidence="2">
    <location>
        <begin position="32"/>
        <end position="138"/>
    </location>
</feature>
<comment type="similarity">
    <text evidence="1">Belongs to the peptidase M13 family.</text>
</comment>
<accession>A0A1Y3ECT4</accession>
<evidence type="ECO:0000313" key="3">
    <source>
        <dbReference type="EMBL" id="OUC42952.1"/>
    </source>
</evidence>
<dbReference type="AlphaFoldDB" id="A0A1Y3ECT4"/>
<dbReference type="PANTHER" id="PTHR11733:SF167">
    <property type="entry name" value="FI17812P1-RELATED"/>
    <property type="match status" value="1"/>
</dbReference>
<dbReference type="PRINTS" id="PR00786">
    <property type="entry name" value="NEPRILYSIN"/>
</dbReference>
<gene>
    <name evidence="3" type="ORF">D917_10145</name>
</gene>
<dbReference type="InterPro" id="IPR024079">
    <property type="entry name" value="MetalloPept_cat_dom_sf"/>
</dbReference>
<dbReference type="PROSITE" id="PS51885">
    <property type="entry name" value="NEPRILYSIN"/>
    <property type="match status" value="1"/>
</dbReference>